<dbReference type="OrthoDB" id="3863369at2"/>
<dbReference type="RefSeq" id="WP_150516824.1">
    <property type="nucleotide sequence ID" value="NZ_BMVX01000007.1"/>
</dbReference>
<dbReference type="Proteomes" id="UP000634660">
    <property type="component" value="Unassembled WGS sequence"/>
</dbReference>
<evidence type="ECO:0000313" key="7">
    <source>
        <dbReference type="EMBL" id="QEU77728.1"/>
    </source>
</evidence>
<dbReference type="SUPFAM" id="SSF53756">
    <property type="entry name" value="UDP-Glycosyltransferase/glycogen phosphorylase"/>
    <property type="match status" value="1"/>
</dbReference>
<accession>A0A5P2UFE9</accession>
<dbReference type="InterPro" id="IPR002213">
    <property type="entry name" value="UDP_glucos_trans"/>
</dbReference>
<reference evidence="6" key="3">
    <citation type="submission" date="2020-09" db="EMBL/GenBank/DDBJ databases">
        <authorList>
            <person name="Sun Q."/>
            <person name="Ohkuma M."/>
        </authorList>
    </citation>
    <scope>NUCLEOTIDE SEQUENCE</scope>
    <source>
        <strain evidence="6">JCM 4834</strain>
    </source>
</reference>
<evidence type="ECO:0000259" key="5">
    <source>
        <dbReference type="Pfam" id="PF21036"/>
    </source>
</evidence>
<comment type="similarity">
    <text evidence="1">Belongs to the glycosyltransferase 28 family.</text>
</comment>
<feature type="domain" description="Erythromycin biosynthesis protein CIII-like N-terminal" evidence="5">
    <location>
        <begin position="22"/>
        <end position="218"/>
    </location>
</feature>
<evidence type="ECO:0000256" key="2">
    <source>
        <dbReference type="ARBA" id="ARBA00022676"/>
    </source>
</evidence>
<dbReference type="Pfam" id="PF06722">
    <property type="entry name" value="EryCIII-like_C"/>
    <property type="match status" value="1"/>
</dbReference>
<gene>
    <name evidence="7" type="ORF">CP968_05025</name>
    <name evidence="6" type="ORF">GCM10010371_21280</name>
</gene>
<evidence type="ECO:0000256" key="3">
    <source>
        <dbReference type="ARBA" id="ARBA00022679"/>
    </source>
</evidence>
<dbReference type="InterPro" id="IPR010610">
    <property type="entry name" value="EryCIII-like_C"/>
</dbReference>
<proteinExistence type="inferred from homology"/>
<reference evidence="7 8" key="2">
    <citation type="submission" date="2017-09" db="EMBL/GenBank/DDBJ databases">
        <authorList>
            <person name="Lee N."/>
            <person name="Cho B.-K."/>
        </authorList>
    </citation>
    <scope>NUCLEOTIDE SEQUENCE [LARGE SCALE GENOMIC DNA]</scope>
    <source>
        <strain evidence="7 8">ATCC 27467</strain>
    </source>
</reference>
<dbReference type="InterPro" id="IPR050426">
    <property type="entry name" value="Glycosyltransferase_28"/>
</dbReference>
<dbReference type="Pfam" id="PF21036">
    <property type="entry name" value="EryCIII-like_N"/>
    <property type="match status" value="1"/>
</dbReference>
<evidence type="ECO:0000259" key="4">
    <source>
        <dbReference type="Pfam" id="PF06722"/>
    </source>
</evidence>
<dbReference type="CDD" id="cd03784">
    <property type="entry name" value="GT1_Gtf-like"/>
    <property type="match status" value="1"/>
</dbReference>
<keyword evidence="2" id="KW-0328">Glycosyltransferase</keyword>
<dbReference type="KEGG" id="ssub:CP968_05025"/>
<dbReference type="EMBL" id="CP023701">
    <property type="protein sequence ID" value="QEU77728.1"/>
    <property type="molecule type" value="Genomic_DNA"/>
</dbReference>
<evidence type="ECO:0000256" key="1">
    <source>
        <dbReference type="ARBA" id="ARBA00006962"/>
    </source>
</evidence>
<organism evidence="7 8">
    <name type="scientific">Streptomyces subrutilus</name>
    <dbReference type="NCBI Taxonomy" id="36818"/>
    <lineage>
        <taxon>Bacteria</taxon>
        <taxon>Bacillati</taxon>
        <taxon>Actinomycetota</taxon>
        <taxon>Actinomycetes</taxon>
        <taxon>Kitasatosporales</taxon>
        <taxon>Streptomycetaceae</taxon>
        <taxon>Streptomyces</taxon>
    </lineage>
</organism>
<reference evidence="6" key="1">
    <citation type="journal article" date="2014" name="Int. J. Syst. Evol. Microbiol.">
        <title>Complete genome sequence of Corynebacterium casei LMG S-19264T (=DSM 44701T), isolated from a smear-ripened cheese.</title>
        <authorList>
            <consortium name="US DOE Joint Genome Institute (JGI-PGF)"/>
            <person name="Walter F."/>
            <person name="Albersmeier A."/>
            <person name="Kalinowski J."/>
            <person name="Ruckert C."/>
        </authorList>
    </citation>
    <scope>NUCLEOTIDE SEQUENCE</scope>
    <source>
        <strain evidence="6">JCM 4834</strain>
    </source>
</reference>
<dbReference type="InterPro" id="IPR048284">
    <property type="entry name" value="EryCIII-like_N"/>
</dbReference>
<dbReference type="AlphaFoldDB" id="A0A5P2UFE9"/>
<dbReference type="GO" id="GO:0017000">
    <property type="term" value="P:antibiotic biosynthetic process"/>
    <property type="evidence" value="ECO:0007669"/>
    <property type="project" value="UniProtKB-ARBA"/>
</dbReference>
<dbReference type="GO" id="GO:0016758">
    <property type="term" value="F:hexosyltransferase activity"/>
    <property type="evidence" value="ECO:0007669"/>
    <property type="project" value="UniProtKB-ARBA"/>
</dbReference>
<protein>
    <submittedName>
        <fullName evidence="7">DUF1205 domain-containing protein</fullName>
    </submittedName>
    <submittedName>
        <fullName evidence="6">Glycosyl transferase</fullName>
    </submittedName>
</protein>
<name>A0A5P2UFE9_9ACTN</name>
<evidence type="ECO:0000313" key="6">
    <source>
        <dbReference type="EMBL" id="GGZ61645.1"/>
    </source>
</evidence>
<sequence>MRILFTGPASAGHLFPMVPTAQALQAAGHQVLFAGSAPLDQLRQTGLPVVGIGDGSTLSEAFRRASDGAEPQFVSDGSSPEDTEERAAAGFAEHGRVTIDDLLAVATAWRPDVLVHAAFQAAAPLVSAALGIPAVVHNFGPMPGSGMVDRLAALLAGEYRARGVEGPAAHTVLDVVPAPLGGDGTGWRVRYVPYNGGGTVPGDLLARGARPRIAVTLGTVVTAYTGVGPVARLIAEAASVDAEFLLAVADTDLGPLGTLPANVRPLPWVPLAQLLDTADAIVHHGGAGTMLTAAARGVPQLILPQGADHFINVAAATELGFALRAQGDAVDAALLGRLLGDDALRKAAAATRADIDALPSPAGLVASFEALG</sequence>
<keyword evidence="8" id="KW-1185">Reference proteome</keyword>
<keyword evidence="3 6" id="KW-0808">Transferase</keyword>
<evidence type="ECO:0000313" key="8">
    <source>
        <dbReference type="Proteomes" id="UP000326831"/>
    </source>
</evidence>
<dbReference type="PANTHER" id="PTHR48050">
    <property type="entry name" value="STEROL 3-BETA-GLUCOSYLTRANSFERASE"/>
    <property type="match status" value="1"/>
</dbReference>
<feature type="domain" description="Erythromycin biosynthesis protein CIII-like C-terminal" evidence="4">
    <location>
        <begin position="232"/>
        <end position="371"/>
    </location>
</feature>
<dbReference type="GO" id="GO:0008194">
    <property type="term" value="F:UDP-glycosyltransferase activity"/>
    <property type="evidence" value="ECO:0007669"/>
    <property type="project" value="InterPro"/>
</dbReference>
<dbReference type="PANTHER" id="PTHR48050:SF13">
    <property type="entry name" value="STEROL 3-BETA-GLUCOSYLTRANSFERASE UGT80A2"/>
    <property type="match status" value="1"/>
</dbReference>
<dbReference type="Proteomes" id="UP000326831">
    <property type="component" value="Chromosome"/>
</dbReference>
<dbReference type="Gene3D" id="3.40.50.2000">
    <property type="entry name" value="Glycogen Phosphorylase B"/>
    <property type="match status" value="2"/>
</dbReference>
<dbReference type="EMBL" id="BMVX01000007">
    <property type="protein sequence ID" value="GGZ61645.1"/>
    <property type="molecule type" value="Genomic_DNA"/>
</dbReference>